<dbReference type="Proteomes" id="UP000461443">
    <property type="component" value="Unassembled WGS sequence"/>
</dbReference>
<protein>
    <submittedName>
        <fullName evidence="5">Transcriptional regulator LldR</fullName>
    </submittedName>
</protein>
<dbReference type="SMART" id="SM00345">
    <property type="entry name" value="HTH_GNTR"/>
    <property type="match status" value="1"/>
</dbReference>
<dbReference type="PANTHER" id="PTHR43537">
    <property type="entry name" value="TRANSCRIPTIONAL REGULATOR, GNTR FAMILY"/>
    <property type="match status" value="1"/>
</dbReference>
<dbReference type="GO" id="GO:0003700">
    <property type="term" value="F:DNA-binding transcription factor activity"/>
    <property type="evidence" value="ECO:0007669"/>
    <property type="project" value="InterPro"/>
</dbReference>
<comment type="caution">
    <text evidence="5">The sequence shown here is derived from an EMBL/GenBank/DDBJ whole genome shotgun (WGS) entry which is preliminary data.</text>
</comment>
<sequence>MTLHDIRLADQIVERLKRLITERGLAAGMRLPAERQLAAQLGVSRSSVREAIQKLSSQGLVVSRRGGGTYVQNDTHQWSEQRIVLPLKMLMADDPDYRYDVLEARLAIEASTAWHAALRATDTDKDRLRMCFDATLRVNDSDDPDLAAQSDVRFHLAIAEASHNLVLLQTMRGLFDLLQSSVMQSRRRMYQVPVIFAQLTEQHHELLQAILAGAQERARAAAIAHLACVDTTLRALHEDEARQARVTRLPHHDTDIMREQDK</sequence>
<proteinExistence type="predicted"/>
<dbReference type="SUPFAM" id="SSF46785">
    <property type="entry name" value="Winged helix' DNA-binding domain"/>
    <property type="match status" value="1"/>
</dbReference>
<evidence type="ECO:0000256" key="1">
    <source>
        <dbReference type="ARBA" id="ARBA00023015"/>
    </source>
</evidence>
<gene>
    <name evidence="5" type="primary">lldR</name>
    <name evidence="5" type="ORF">GRH90_02885</name>
</gene>
<reference evidence="5 6" key="1">
    <citation type="submission" date="2019-12" db="EMBL/GenBank/DDBJ databases">
        <authorList>
            <person name="Lee S.D."/>
        </authorList>
    </citation>
    <scope>NUCLEOTIDE SEQUENCE [LARGE SCALE GENOMIC DNA]</scope>
    <source>
        <strain evidence="5 6">SAP-6</strain>
    </source>
</reference>
<keyword evidence="1" id="KW-0805">Transcription regulation</keyword>
<evidence type="ECO:0000313" key="5">
    <source>
        <dbReference type="EMBL" id="NDL61707.1"/>
    </source>
</evidence>
<dbReference type="PANTHER" id="PTHR43537:SF18">
    <property type="entry name" value="L-LACTATE DEHYDROGENASE OPERON REGULATORY PROTEIN-RELATED"/>
    <property type="match status" value="1"/>
</dbReference>
<dbReference type="Pfam" id="PF07729">
    <property type="entry name" value="FCD"/>
    <property type="match status" value="1"/>
</dbReference>
<dbReference type="InterPro" id="IPR008920">
    <property type="entry name" value="TF_FadR/GntR_C"/>
</dbReference>
<dbReference type="RefSeq" id="WP_162364394.1">
    <property type="nucleotide sequence ID" value="NZ_WUBS01000002.1"/>
</dbReference>
<dbReference type="InterPro" id="IPR000524">
    <property type="entry name" value="Tscrpt_reg_HTH_GntR"/>
</dbReference>
<dbReference type="PROSITE" id="PS50949">
    <property type="entry name" value="HTH_GNTR"/>
    <property type="match status" value="1"/>
</dbReference>
<dbReference type="InterPro" id="IPR011711">
    <property type="entry name" value="GntR_C"/>
</dbReference>
<dbReference type="SMART" id="SM00895">
    <property type="entry name" value="FCD"/>
    <property type="match status" value="1"/>
</dbReference>
<dbReference type="AlphaFoldDB" id="A0A845SEA8"/>
<keyword evidence="3" id="KW-0804">Transcription</keyword>
<feature type="domain" description="HTH gntR-type" evidence="4">
    <location>
        <begin position="6"/>
        <end position="74"/>
    </location>
</feature>
<evidence type="ECO:0000313" key="6">
    <source>
        <dbReference type="Proteomes" id="UP000461443"/>
    </source>
</evidence>
<reference evidence="5 6" key="2">
    <citation type="submission" date="2020-02" db="EMBL/GenBank/DDBJ databases">
        <title>The new genus of Enterobacteriales.</title>
        <authorList>
            <person name="Kim I.S."/>
        </authorList>
    </citation>
    <scope>NUCLEOTIDE SEQUENCE [LARGE SCALE GENOMIC DNA]</scope>
    <source>
        <strain evidence="5 6">SAP-6</strain>
    </source>
</reference>
<keyword evidence="2" id="KW-0238">DNA-binding</keyword>
<accession>A0A845SEA8</accession>
<dbReference type="PRINTS" id="PR00035">
    <property type="entry name" value="HTHGNTR"/>
</dbReference>
<dbReference type="NCBIfam" id="NF007741">
    <property type="entry name" value="PRK10421.1"/>
    <property type="match status" value="1"/>
</dbReference>
<dbReference type="InterPro" id="IPR036388">
    <property type="entry name" value="WH-like_DNA-bd_sf"/>
</dbReference>
<evidence type="ECO:0000259" key="4">
    <source>
        <dbReference type="PROSITE" id="PS50949"/>
    </source>
</evidence>
<dbReference type="Pfam" id="PF00392">
    <property type="entry name" value="GntR"/>
    <property type="match status" value="1"/>
</dbReference>
<evidence type="ECO:0000256" key="3">
    <source>
        <dbReference type="ARBA" id="ARBA00023163"/>
    </source>
</evidence>
<dbReference type="EMBL" id="WUBS01000002">
    <property type="protein sequence ID" value="NDL61707.1"/>
    <property type="molecule type" value="Genomic_DNA"/>
</dbReference>
<evidence type="ECO:0000256" key="2">
    <source>
        <dbReference type="ARBA" id="ARBA00023125"/>
    </source>
</evidence>
<dbReference type="CDD" id="cd07377">
    <property type="entry name" value="WHTH_GntR"/>
    <property type="match status" value="1"/>
</dbReference>
<organism evidence="5 6">
    <name type="scientific">Acerihabitans arboris</name>
    <dbReference type="NCBI Taxonomy" id="2691583"/>
    <lineage>
        <taxon>Bacteria</taxon>
        <taxon>Pseudomonadati</taxon>
        <taxon>Pseudomonadota</taxon>
        <taxon>Gammaproteobacteria</taxon>
        <taxon>Enterobacterales</taxon>
        <taxon>Pectobacteriaceae</taxon>
        <taxon>Acerihabitans</taxon>
    </lineage>
</organism>
<dbReference type="Gene3D" id="1.10.10.10">
    <property type="entry name" value="Winged helix-like DNA-binding domain superfamily/Winged helix DNA-binding domain"/>
    <property type="match status" value="1"/>
</dbReference>
<dbReference type="InterPro" id="IPR036390">
    <property type="entry name" value="WH_DNA-bd_sf"/>
</dbReference>
<dbReference type="GO" id="GO:0003677">
    <property type="term" value="F:DNA binding"/>
    <property type="evidence" value="ECO:0007669"/>
    <property type="project" value="UniProtKB-KW"/>
</dbReference>
<name>A0A845SEA8_9GAMM</name>
<dbReference type="Gene3D" id="1.20.120.530">
    <property type="entry name" value="GntR ligand-binding domain-like"/>
    <property type="match status" value="1"/>
</dbReference>
<dbReference type="SUPFAM" id="SSF48008">
    <property type="entry name" value="GntR ligand-binding domain-like"/>
    <property type="match status" value="1"/>
</dbReference>
<keyword evidence="6" id="KW-1185">Reference proteome</keyword>